<dbReference type="PANTHER" id="PTHR47326">
    <property type="entry name" value="TRANSPOSABLE ELEMENT TC3 TRANSPOSASE-LIKE PROTEIN"/>
    <property type="match status" value="1"/>
</dbReference>
<dbReference type="EMBL" id="BGPR01001265">
    <property type="protein sequence ID" value="GBM49621.1"/>
    <property type="molecule type" value="Genomic_DNA"/>
</dbReference>
<organism evidence="1 2">
    <name type="scientific">Araneus ventricosus</name>
    <name type="common">Orbweaver spider</name>
    <name type="synonym">Epeira ventricosa</name>
    <dbReference type="NCBI Taxonomy" id="182803"/>
    <lineage>
        <taxon>Eukaryota</taxon>
        <taxon>Metazoa</taxon>
        <taxon>Ecdysozoa</taxon>
        <taxon>Arthropoda</taxon>
        <taxon>Chelicerata</taxon>
        <taxon>Arachnida</taxon>
        <taxon>Araneae</taxon>
        <taxon>Araneomorphae</taxon>
        <taxon>Entelegynae</taxon>
        <taxon>Araneoidea</taxon>
        <taxon>Araneidae</taxon>
        <taxon>Araneus</taxon>
    </lineage>
</organism>
<dbReference type="OrthoDB" id="2288291at2759"/>
<evidence type="ECO:0000313" key="2">
    <source>
        <dbReference type="Proteomes" id="UP000499080"/>
    </source>
</evidence>
<gene>
    <name evidence="1" type="ORF">AVEN_249000_1</name>
</gene>
<evidence type="ECO:0008006" key="3">
    <source>
        <dbReference type="Google" id="ProtNLM"/>
    </source>
</evidence>
<accession>A0A4Y2G8D7</accession>
<dbReference type="PANTHER" id="PTHR47326:SF1">
    <property type="entry name" value="HTH PSQ-TYPE DOMAIN-CONTAINING PROTEIN"/>
    <property type="match status" value="1"/>
</dbReference>
<dbReference type="GO" id="GO:0003676">
    <property type="term" value="F:nucleic acid binding"/>
    <property type="evidence" value="ECO:0007669"/>
    <property type="project" value="InterPro"/>
</dbReference>
<dbReference type="Proteomes" id="UP000499080">
    <property type="component" value="Unassembled WGS sequence"/>
</dbReference>
<reference evidence="1 2" key="1">
    <citation type="journal article" date="2019" name="Sci. Rep.">
        <title>Orb-weaving spider Araneus ventricosus genome elucidates the spidroin gene catalogue.</title>
        <authorList>
            <person name="Kono N."/>
            <person name="Nakamura H."/>
            <person name="Ohtoshi R."/>
            <person name="Moran D.A.P."/>
            <person name="Shinohara A."/>
            <person name="Yoshida Y."/>
            <person name="Fujiwara M."/>
            <person name="Mori M."/>
            <person name="Tomita M."/>
            <person name="Arakawa K."/>
        </authorList>
    </citation>
    <scope>NUCLEOTIDE SEQUENCE [LARGE SCALE GENOMIC DNA]</scope>
</reference>
<dbReference type="InterPro" id="IPR036397">
    <property type="entry name" value="RNaseH_sf"/>
</dbReference>
<proteinExistence type="predicted"/>
<dbReference type="AlphaFoldDB" id="A0A4Y2G8D7"/>
<evidence type="ECO:0000313" key="1">
    <source>
        <dbReference type="EMBL" id="GBM49621.1"/>
    </source>
</evidence>
<comment type="caution">
    <text evidence="1">The sequence shown here is derived from an EMBL/GenBank/DDBJ whole genome shotgun (WGS) entry which is preliminary data.</text>
</comment>
<sequence length="130" mass="15048">MNRMHQSRRNCTFKQTLRCNSHYTGYVTCRESKNRQHNQEHRAAAAGVGIVTPEIQINTSSVCDTGNCQNIITANTTTVRNWKDQAFPGRWNEHSVSIECPIRCPDLTPPEFFLWDYLKDKIYSRKVSNL</sequence>
<protein>
    <recommendedName>
        <fullName evidence="3">Tc1-like transposase DDE domain-containing protein</fullName>
    </recommendedName>
</protein>
<name>A0A4Y2G8D7_ARAVE</name>
<dbReference type="Gene3D" id="3.30.420.10">
    <property type="entry name" value="Ribonuclease H-like superfamily/Ribonuclease H"/>
    <property type="match status" value="1"/>
</dbReference>
<keyword evidence="2" id="KW-1185">Reference proteome</keyword>